<keyword evidence="1 4" id="KW-0808">Transferase</keyword>
<feature type="domain" description="Rhodanese" evidence="3">
    <location>
        <begin position="170"/>
        <end position="296"/>
    </location>
</feature>
<organism evidence="4 5">
    <name type="scientific">Cellulosimicrobium aquatile</name>
    <dbReference type="NCBI Taxonomy" id="1612203"/>
    <lineage>
        <taxon>Bacteria</taxon>
        <taxon>Bacillati</taxon>
        <taxon>Actinomycetota</taxon>
        <taxon>Actinomycetes</taxon>
        <taxon>Micrococcales</taxon>
        <taxon>Promicromonosporaceae</taxon>
        <taxon>Cellulosimicrobium</taxon>
    </lineage>
</organism>
<dbReference type="CDD" id="cd01449">
    <property type="entry name" value="TST_Repeat_2"/>
    <property type="match status" value="1"/>
</dbReference>
<dbReference type="InterPro" id="IPR001763">
    <property type="entry name" value="Rhodanese-like_dom"/>
</dbReference>
<dbReference type="Proteomes" id="UP000186235">
    <property type="component" value="Unassembled WGS sequence"/>
</dbReference>
<protein>
    <submittedName>
        <fullName evidence="4">Thiosulfate/3-mercaptopyruvate sulfurtransferase</fullName>
    </submittedName>
</protein>
<dbReference type="GO" id="GO:0004792">
    <property type="term" value="F:thiosulfate-cyanide sulfurtransferase activity"/>
    <property type="evidence" value="ECO:0007669"/>
    <property type="project" value="TreeGrafter"/>
</dbReference>
<keyword evidence="2" id="KW-0677">Repeat</keyword>
<evidence type="ECO:0000313" key="4">
    <source>
        <dbReference type="EMBL" id="SIQ42137.1"/>
    </source>
</evidence>
<keyword evidence="5" id="KW-1185">Reference proteome</keyword>
<dbReference type="SMART" id="SM00450">
    <property type="entry name" value="RHOD"/>
    <property type="match status" value="2"/>
</dbReference>
<dbReference type="AlphaFoldDB" id="A0A1N6SM91"/>
<name>A0A1N6SM91_9MICO</name>
<dbReference type="Pfam" id="PF00581">
    <property type="entry name" value="Rhodanese"/>
    <property type="match status" value="2"/>
</dbReference>
<reference evidence="5" key="1">
    <citation type="submission" date="2017-01" db="EMBL/GenBank/DDBJ databases">
        <authorList>
            <person name="Varghese N."/>
            <person name="Submissions S."/>
        </authorList>
    </citation>
    <scope>NUCLEOTIDE SEQUENCE [LARGE SCALE GENOMIC DNA]</scope>
    <source>
        <strain evidence="5">3bp</strain>
    </source>
</reference>
<evidence type="ECO:0000256" key="2">
    <source>
        <dbReference type="ARBA" id="ARBA00022737"/>
    </source>
</evidence>
<evidence type="ECO:0000313" key="5">
    <source>
        <dbReference type="Proteomes" id="UP000186235"/>
    </source>
</evidence>
<sequence length="297" mass="30487">MTGDLARRDRVLVDAPGLAAALAGDRPPVVLDVRWALGVTDGREQHRAAHVPGAVYVDLETELAAPPSPAAGRHPLPEPGDLQAAARRWGVRADRGVVVYDAVGGTSAARAWWLLRWAGHDDVRLLDGGLPAWRAAGYPTEEGDVRPEPGDVVVSPGGMPVLDADGAARLAASGVLLDARAGERYRGEVEPVDPRAGHVPGAVSAPTTGNLAADGTFLDPDALRARFVALGVAAQPGSTTEGAAGEEPASRPVGVYCGSGVTAAHEVAALATLGVDAALYAGSWSQWSNDPDRPVAT</sequence>
<dbReference type="PROSITE" id="PS50206">
    <property type="entry name" value="RHODANESE_3"/>
    <property type="match status" value="2"/>
</dbReference>
<dbReference type="PANTHER" id="PTHR11364:SF27">
    <property type="entry name" value="SULFURTRANSFERASE"/>
    <property type="match status" value="1"/>
</dbReference>
<dbReference type="EMBL" id="FTMI01000004">
    <property type="protein sequence ID" value="SIQ42137.1"/>
    <property type="molecule type" value="Genomic_DNA"/>
</dbReference>
<proteinExistence type="predicted"/>
<keyword evidence="4" id="KW-0670">Pyruvate</keyword>
<accession>A0A1N6SM91</accession>
<dbReference type="Gene3D" id="3.40.250.10">
    <property type="entry name" value="Rhodanese-like domain"/>
    <property type="match status" value="2"/>
</dbReference>
<dbReference type="InterPro" id="IPR036873">
    <property type="entry name" value="Rhodanese-like_dom_sf"/>
</dbReference>
<dbReference type="InterPro" id="IPR045078">
    <property type="entry name" value="TST/MPST-like"/>
</dbReference>
<gene>
    <name evidence="4" type="ORF">SAMN05518682_2404</name>
</gene>
<dbReference type="RefSeq" id="WP_076405091.1">
    <property type="nucleotide sequence ID" value="NZ_FTMI01000004.1"/>
</dbReference>
<dbReference type="PANTHER" id="PTHR11364">
    <property type="entry name" value="THIOSULFATE SULFERTANSFERASE"/>
    <property type="match status" value="1"/>
</dbReference>
<dbReference type="CDD" id="cd01448">
    <property type="entry name" value="TST_Repeat_1"/>
    <property type="match status" value="1"/>
</dbReference>
<evidence type="ECO:0000259" key="3">
    <source>
        <dbReference type="PROSITE" id="PS50206"/>
    </source>
</evidence>
<dbReference type="SUPFAM" id="SSF52821">
    <property type="entry name" value="Rhodanese/Cell cycle control phosphatase"/>
    <property type="match status" value="2"/>
</dbReference>
<feature type="domain" description="Rhodanese" evidence="3">
    <location>
        <begin position="24"/>
        <end position="142"/>
    </location>
</feature>
<evidence type="ECO:0000256" key="1">
    <source>
        <dbReference type="ARBA" id="ARBA00022679"/>
    </source>
</evidence>